<organism evidence="1">
    <name type="scientific">Nothobranchius kadleci</name>
    <name type="common">African annual killifish</name>
    <dbReference type="NCBI Taxonomy" id="1051664"/>
    <lineage>
        <taxon>Eukaryota</taxon>
        <taxon>Metazoa</taxon>
        <taxon>Chordata</taxon>
        <taxon>Craniata</taxon>
        <taxon>Vertebrata</taxon>
        <taxon>Euteleostomi</taxon>
        <taxon>Actinopterygii</taxon>
        <taxon>Neopterygii</taxon>
        <taxon>Teleostei</taxon>
        <taxon>Neoteleostei</taxon>
        <taxon>Acanthomorphata</taxon>
        <taxon>Ovalentaria</taxon>
        <taxon>Atherinomorphae</taxon>
        <taxon>Cyprinodontiformes</taxon>
        <taxon>Nothobranchiidae</taxon>
        <taxon>Nothobranchius</taxon>
    </lineage>
</organism>
<protein>
    <submittedName>
        <fullName evidence="1">Syncoilin, intermediate filament protein</fullName>
    </submittedName>
</protein>
<gene>
    <name evidence="1" type="primary">SYNC</name>
</gene>
<evidence type="ECO:0000313" key="1">
    <source>
        <dbReference type="EMBL" id="SBQ44307.1"/>
    </source>
</evidence>
<accession>A0A1A8EF78</accession>
<feature type="non-terminal residue" evidence="1">
    <location>
        <position position="1"/>
    </location>
</feature>
<feature type="non-terminal residue" evidence="1">
    <location>
        <position position="53"/>
    </location>
</feature>
<sequence length="53" mass="6170">SHFSGKFTPILLALTYYKARKSRKQMTNKLFLCRGRTEPRSTAEEGQFPINYS</sequence>
<reference evidence="1" key="2">
    <citation type="submission" date="2016-06" db="EMBL/GenBank/DDBJ databases">
        <title>The genome of a short-lived fish provides insights into sex chromosome evolution and the genetic control of aging.</title>
        <authorList>
            <person name="Reichwald K."/>
            <person name="Felder M."/>
            <person name="Petzold A."/>
            <person name="Koch P."/>
            <person name="Groth M."/>
            <person name="Platzer M."/>
        </authorList>
    </citation>
    <scope>NUCLEOTIDE SEQUENCE</scope>
    <source>
        <tissue evidence="1">Brain</tissue>
    </source>
</reference>
<reference evidence="1" key="1">
    <citation type="submission" date="2016-05" db="EMBL/GenBank/DDBJ databases">
        <authorList>
            <person name="Lavstsen T."/>
            <person name="Jespersen J.S."/>
        </authorList>
    </citation>
    <scope>NUCLEOTIDE SEQUENCE</scope>
    <source>
        <tissue evidence="1">Brain</tissue>
    </source>
</reference>
<dbReference type="AlphaFoldDB" id="A0A1A8EF78"/>
<dbReference type="EMBL" id="HAEA01015826">
    <property type="protein sequence ID" value="SBQ44307.1"/>
    <property type="molecule type" value="Transcribed_RNA"/>
</dbReference>
<name>A0A1A8EF78_NOTKA</name>
<proteinExistence type="predicted"/>